<proteinExistence type="predicted"/>
<keyword evidence="3" id="KW-1185">Reference proteome</keyword>
<evidence type="ECO:0000313" key="3">
    <source>
        <dbReference type="Proteomes" id="UP001432027"/>
    </source>
</evidence>
<organism evidence="2 3">
    <name type="scientific">Pristionchus entomophagus</name>
    <dbReference type="NCBI Taxonomy" id="358040"/>
    <lineage>
        <taxon>Eukaryota</taxon>
        <taxon>Metazoa</taxon>
        <taxon>Ecdysozoa</taxon>
        <taxon>Nematoda</taxon>
        <taxon>Chromadorea</taxon>
        <taxon>Rhabditida</taxon>
        <taxon>Rhabditina</taxon>
        <taxon>Diplogasteromorpha</taxon>
        <taxon>Diplogasteroidea</taxon>
        <taxon>Neodiplogasteridae</taxon>
        <taxon>Pristionchus</taxon>
    </lineage>
</organism>
<gene>
    <name evidence="2" type="ORF">PENTCL1PPCAC_14509</name>
</gene>
<dbReference type="AlphaFoldDB" id="A0AAV5TFQ8"/>
<evidence type="ECO:0008006" key="4">
    <source>
        <dbReference type="Google" id="ProtNLM"/>
    </source>
</evidence>
<feature type="compositionally biased region" description="Low complexity" evidence="1">
    <location>
        <begin position="28"/>
        <end position="48"/>
    </location>
</feature>
<dbReference type="EMBL" id="BTSX01000004">
    <property type="protein sequence ID" value="GMS92334.1"/>
    <property type="molecule type" value="Genomic_DNA"/>
</dbReference>
<reference evidence="2" key="1">
    <citation type="submission" date="2023-10" db="EMBL/GenBank/DDBJ databases">
        <title>Genome assembly of Pristionchus species.</title>
        <authorList>
            <person name="Yoshida K."/>
            <person name="Sommer R.J."/>
        </authorList>
    </citation>
    <scope>NUCLEOTIDE SEQUENCE</scope>
    <source>
        <strain evidence="2">RS0144</strain>
    </source>
</reference>
<evidence type="ECO:0000256" key="1">
    <source>
        <dbReference type="SAM" id="MobiDB-lite"/>
    </source>
</evidence>
<sequence>LVLSLLVVCVQARGRHRPRDHPAPLPPTTTTTTTTVAPPTTTTTAAPTPVTDENTAFFAFKIVDPKVTKRVQALHQAALKVSKDFTPFLIDPTKNLLQPLVSFHMEDDEKNRTAAIYDRQLQLALCPLLPRRLPYTDFRVVNGAMQAMSQTGDWMKRVKSALRDALNRQGFIYRTELDENMIAIMNPLKLSMSKIDLRPLKLVASANIGSLYICRGRSPSAEFAAPCDLVKSFTLQKCPTTTVKESALSDLIYMR</sequence>
<accession>A0AAV5TFQ8</accession>
<comment type="caution">
    <text evidence="2">The sequence shown here is derived from an EMBL/GenBank/DDBJ whole genome shotgun (WGS) entry which is preliminary data.</text>
</comment>
<feature type="non-terminal residue" evidence="2">
    <location>
        <position position="255"/>
    </location>
</feature>
<feature type="region of interest" description="Disordered" evidence="1">
    <location>
        <begin position="15"/>
        <end position="48"/>
    </location>
</feature>
<dbReference type="Proteomes" id="UP001432027">
    <property type="component" value="Unassembled WGS sequence"/>
</dbReference>
<evidence type="ECO:0000313" key="2">
    <source>
        <dbReference type="EMBL" id="GMS92334.1"/>
    </source>
</evidence>
<name>A0AAV5TFQ8_9BILA</name>
<protein>
    <recommendedName>
        <fullName evidence="4">Secreted protein</fullName>
    </recommendedName>
</protein>
<feature type="non-terminal residue" evidence="2">
    <location>
        <position position="1"/>
    </location>
</feature>